<sequence>MNMHSERTAIVKLPLVRERIRLAVICPIDRGKAQSNRGGQEPPRRLASCPCVFLDARGPQLLVRAPRVSILSVSAAETK</sequence>
<evidence type="ECO:0000313" key="2">
    <source>
        <dbReference type="Proteomes" id="UP001346869"/>
    </source>
</evidence>
<gene>
    <name evidence="1" type="ORF">PBY51_017208</name>
</gene>
<reference evidence="1 2" key="1">
    <citation type="journal article" date="2023" name="Genes (Basel)">
        <title>Chromosome-Level Genome Assembly and Circadian Gene Repertoire of the Patagonia Blennie Eleginops maclovinus-The Closest Ancestral Proxy of Antarctic Cryonotothenioids.</title>
        <authorList>
            <person name="Cheng C.C."/>
            <person name="Rivera-Colon A.G."/>
            <person name="Minhas B.F."/>
            <person name="Wilson L."/>
            <person name="Rayamajhi N."/>
            <person name="Vargas-Chacoff L."/>
            <person name="Catchen J.M."/>
        </authorList>
    </citation>
    <scope>NUCLEOTIDE SEQUENCE [LARGE SCALE GENOMIC DNA]</scope>
    <source>
        <strain evidence="1">JMC-PN-2008</strain>
    </source>
</reference>
<organism evidence="1 2">
    <name type="scientific">Eleginops maclovinus</name>
    <name type="common">Patagonian blennie</name>
    <name type="synonym">Eleginus maclovinus</name>
    <dbReference type="NCBI Taxonomy" id="56733"/>
    <lineage>
        <taxon>Eukaryota</taxon>
        <taxon>Metazoa</taxon>
        <taxon>Chordata</taxon>
        <taxon>Craniata</taxon>
        <taxon>Vertebrata</taxon>
        <taxon>Euteleostomi</taxon>
        <taxon>Actinopterygii</taxon>
        <taxon>Neopterygii</taxon>
        <taxon>Teleostei</taxon>
        <taxon>Neoteleostei</taxon>
        <taxon>Acanthomorphata</taxon>
        <taxon>Eupercaria</taxon>
        <taxon>Perciformes</taxon>
        <taxon>Notothenioidei</taxon>
        <taxon>Eleginopidae</taxon>
        <taxon>Eleginops</taxon>
    </lineage>
</organism>
<reference evidence="1 2" key="2">
    <citation type="journal article" date="2023" name="Mol. Biol. Evol.">
        <title>Genomics of Secondarily Temperate Adaptation in the Only Non-Antarctic Icefish.</title>
        <authorList>
            <person name="Rivera-Colon A.G."/>
            <person name="Rayamajhi N."/>
            <person name="Minhas B.F."/>
            <person name="Madrigal G."/>
            <person name="Bilyk K.T."/>
            <person name="Yoon V."/>
            <person name="Hune M."/>
            <person name="Gregory S."/>
            <person name="Cheng C.H.C."/>
            <person name="Catchen J.M."/>
        </authorList>
    </citation>
    <scope>NUCLEOTIDE SEQUENCE [LARGE SCALE GENOMIC DNA]</scope>
    <source>
        <strain evidence="1">JMC-PN-2008</strain>
    </source>
</reference>
<protein>
    <submittedName>
        <fullName evidence="1">Uncharacterized protein</fullName>
    </submittedName>
</protein>
<proteinExistence type="predicted"/>
<evidence type="ECO:0000313" key="1">
    <source>
        <dbReference type="EMBL" id="KAK5861755.1"/>
    </source>
</evidence>
<dbReference type="AlphaFoldDB" id="A0AAN7XGN1"/>
<dbReference type="Proteomes" id="UP001346869">
    <property type="component" value="Unassembled WGS sequence"/>
</dbReference>
<name>A0AAN7XGN1_ELEMC</name>
<accession>A0AAN7XGN1</accession>
<keyword evidence="2" id="KW-1185">Reference proteome</keyword>
<comment type="caution">
    <text evidence="1">The sequence shown here is derived from an EMBL/GenBank/DDBJ whole genome shotgun (WGS) entry which is preliminary data.</text>
</comment>
<dbReference type="EMBL" id="JAUZQC010000012">
    <property type="protein sequence ID" value="KAK5861755.1"/>
    <property type="molecule type" value="Genomic_DNA"/>
</dbReference>